<dbReference type="InterPro" id="IPR004089">
    <property type="entry name" value="MCPsignal_dom"/>
</dbReference>
<dbReference type="PROSITE" id="PS50111">
    <property type="entry name" value="CHEMOTAXIS_TRANSDUC_2"/>
    <property type="match status" value="1"/>
</dbReference>
<dbReference type="PANTHER" id="PTHR43531:SF14">
    <property type="entry name" value="METHYL-ACCEPTING CHEMOTAXIS PROTEIN I-RELATED"/>
    <property type="match status" value="1"/>
</dbReference>
<evidence type="ECO:0000313" key="7">
    <source>
        <dbReference type="Proteomes" id="UP000740926"/>
    </source>
</evidence>
<evidence type="ECO:0008006" key="8">
    <source>
        <dbReference type="Google" id="ProtNLM"/>
    </source>
</evidence>
<dbReference type="SUPFAM" id="SSF58104">
    <property type="entry name" value="Methyl-accepting chemotaxis protein (MCP) signaling domain"/>
    <property type="match status" value="1"/>
</dbReference>
<comment type="similarity">
    <text evidence="2">Belongs to the methyl-accepting chemotaxis (MCP) protein family.</text>
</comment>
<evidence type="ECO:0000256" key="3">
    <source>
        <dbReference type="PROSITE-ProRule" id="PRU00284"/>
    </source>
</evidence>
<evidence type="ECO:0000313" key="6">
    <source>
        <dbReference type="EMBL" id="KAG1544398.1"/>
    </source>
</evidence>
<dbReference type="PANTHER" id="PTHR43531">
    <property type="entry name" value="PROTEIN ICFG"/>
    <property type="match status" value="1"/>
</dbReference>
<dbReference type="CDD" id="cd06225">
    <property type="entry name" value="HAMP"/>
    <property type="match status" value="1"/>
</dbReference>
<dbReference type="AlphaFoldDB" id="A0A9P7CAN1"/>
<accession>A0A9P7CAN1</accession>
<reference evidence="6 7" key="1">
    <citation type="journal article" date="2020" name="Microb. Genom.">
        <title>Genetic diversity of clinical and environmental Mucorales isolates obtained from an investigation of mucormycosis cases among solid organ transplant recipients.</title>
        <authorList>
            <person name="Nguyen M.H."/>
            <person name="Kaul D."/>
            <person name="Muto C."/>
            <person name="Cheng S.J."/>
            <person name="Richter R.A."/>
            <person name="Bruno V.M."/>
            <person name="Liu G."/>
            <person name="Beyhan S."/>
            <person name="Sundermann A.J."/>
            <person name="Mounaud S."/>
            <person name="Pasculle A.W."/>
            <person name="Nierman W.C."/>
            <person name="Driscoll E."/>
            <person name="Cumbie R."/>
            <person name="Clancy C.J."/>
            <person name="Dupont C.L."/>
        </authorList>
    </citation>
    <scope>NUCLEOTIDE SEQUENCE [LARGE SCALE GENOMIC DNA]</scope>
    <source>
        <strain evidence="6 7">GL24</strain>
    </source>
</reference>
<evidence type="ECO:0000256" key="2">
    <source>
        <dbReference type="ARBA" id="ARBA00029447"/>
    </source>
</evidence>
<gene>
    <name evidence="6" type="ORF">G6F50_013875</name>
</gene>
<dbReference type="InterPro" id="IPR051310">
    <property type="entry name" value="MCP_chemotaxis"/>
</dbReference>
<dbReference type="SMART" id="SM00304">
    <property type="entry name" value="HAMP"/>
    <property type="match status" value="1"/>
</dbReference>
<comment type="caution">
    <text evidence="6">The sequence shown here is derived from an EMBL/GenBank/DDBJ whole genome shotgun (WGS) entry which is preliminary data.</text>
</comment>
<sequence>MSLLLLVLGDRYVVTFVRQPLETIKDHFRRIASGDLTTPIASYGRNSAGQLIPYLQDMQASLVRTVHAVRDGVVEINAGSSEIAAGNGALSERSERQAAHLQETAASMEELTATVRQNAAHARQASELAASTQNAASDGNTAMQRVVATMQAIEGAPASGH</sequence>
<evidence type="ECO:0000256" key="1">
    <source>
        <dbReference type="ARBA" id="ARBA00022481"/>
    </source>
</evidence>
<protein>
    <recommendedName>
        <fullName evidence="8">HAMP domain-containing protein</fullName>
    </recommendedName>
</protein>
<dbReference type="Gene3D" id="1.10.287.950">
    <property type="entry name" value="Methyl-accepting chemotaxis protein"/>
    <property type="match status" value="1"/>
</dbReference>
<dbReference type="GO" id="GO:0007165">
    <property type="term" value="P:signal transduction"/>
    <property type="evidence" value="ECO:0007669"/>
    <property type="project" value="UniProtKB-KW"/>
</dbReference>
<keyword evidence="1" id="KW-0488">Methylation</keyword>
<name>A0A9P7CAN1_9FUNG</name>
<evidence type="ECO:0000259" key="4">
    <source>
        <dbReference type="PROSITE" id="PS50111"/>
    </source>
</evidence>
<feature type="domain" description="HAMP" evidence="5">
    <location>
        <begin position="15"/>
        <end position="67"/>
    </location>
</feature>
<dbReference type="Pfam" id="PF00672">
    <property type="entry name" value="HAMP"/>
    <property type="match status" value="1"/>
</dbReference>
<dbReference type="InterPro" id="IPR003660">
    <property type="entry name" value="HAMP_dom"/>
</dbReference>
<organism evidence="6 7">
    <name type="scientific">Rhizopus delemar</name>
    <dbReference type="NCBI Taxonomy" id="936053"/>
    <lineage>
        <taxon>Eukaryota</taxon>
        <taxon>Fungi</taxon>
        <taxon>Fungi incertae sedis</taxon>
        <taxon>Mucoromycota</taxon>
        <taxon>Mucoromycotina</taxon>
        <taxon>Mucoromycetes</taxon>
        <taxon>Mucorales</taxon>
        <taxon>Mucorineae</taxon>
        <taxon>Rhizopodaceae</taxon>
        <taxon>Rhizopus</taxon>
    </lineage>
</organism>
<dbReference type="GO" id="GO:0004888">
    <property type="term" value="F:transmembrane signaling receptor activity"/>
    <property type="evidence" value="ECO:0007669"/>
    <property type="project" value="TreeGrafter"/>
</dbReference>
<dbReference type="GO" id="GO:0005886">
    <property type="term" value="C:plasma membrane"/>
    <property type="evidence" value="ECO:0007669"/>
    <property type="project" value="TreeGrafter"/>
</dbReference>
<dbReference type="Proteomes" id="UP000740926">
    <property type="component" value="Unassembled WGS sequence"/>
</dbReference>
<feature type="domain" description="Methyl-accepting transducer" evidence="4">
    <location>
        <begin position="72"/>
        <end position="154"/>
    </location>
</feature>
<evidence type="ECO:0000259" key="5">
    <source>
        <dbReference type="PROSITE" id="PS50885"/>
    </source>
</evidence>
<keyword evidence="3" id="KW-0807">Transducer</keyword>
<proteinExistence type="inferred from homology"/>
<dbReference type="EMBL" id="JAANIU010005973">
    <property type="protein sequence ID" value="KAG1544398.1"/>
    <property type="molecule type" value="Genomic_DNA"/>
</dbReference>
<keyword evidence="7" id="KW-1185">Reference proteome</keyword>
<dbReference type="PROSITE" id="PS50885">
    <property type="entry name" value="HAMP"/>
    <property type="match status" value="1"/>
</dbReference>
<dbReference type="GO" id="GO:0006935">
    <property type="term" value="P:chemotaxis"/>
    <property type="evidence" value="ECO:0007669"/>
    <property type="project" value="TreeGrafter"/>
</dbReference>